<evidence type="ECO:0000256" key="1">
    <source>
        <dbReference type="ARBA" id="ARBA00007613"/>
    </source>
</evidence>
<proteinExistence type="inferred from homology"/>
<gene>
    <name evidence="2" type="ORF">KY084_15885</name>
</gene>
<evidence type="ECO:0000313" key="3">
    <source>
        <dbReference type="Proteomes" id="UP001197214"/>
    </source>
</evidence>
<organism evidence="2 3">
    <name type="scientific">Stakelama flava</name>
    <dbReference type="NCBI Taxonomy" id="2860338"/>
    <lineage>
        <taxon>Bacteria</taxon>
        <taxon>Pseudomonadati</taxon>
        <taxon>Pseudomonadota</taxon>
        <taxon>Alphaproteobacteria</taxon>
        <taxon>Sphingomonadales</taxon>
        <taxon>Sphingomonadaceae</taxon>
        <taxon>Stakelama</taxon>
    </lineage>
</organism>
<reference evidence="2 3" key="1">
    <citation type="submission" date="2021-07" db="EMBL/GenBank/DDBJ databases">
        <title>Stakelama flava sp. nov., a novel endophytic bacterium isolated from branch of Kandelia candel.</title>
        <authorList>
            <person name="Tuo L."/>
        </authorList>
    </citation>
    <scope>NUCLEOTIDE SEQUENCE [LARGE SCALE GENOMIC DNA]</scope>
    <source>
        <strain evidence="2 3">CBK3Z-3</strain>
    </source>
</reference>
<name>A0ABS6XQ53_9SPHN</name>
<dbReference type="EMBL" id="JAHWZX010000024">
    <property type="protein sequence ID" value="MBW4332333.1"/>
    <property type="molecule type" value="Genomic_DNA"/>
</dbReference>
<dbReference type="Pfam" id="PF02321">
    <property type="entry name" value="OEP"/>
    <property type="match status" value="1"/>
</dbReference>
<dbReference type="InterPro" id="IPR003423">
    <property type="entry name" value="OMP_efflux"/>
</dbReference>
<accession>A0ABS6XQ53</accession>
<dbReference type="Proteomes" id="UP001197214">
    <property type="component" value="Unassembled WGS sequence"/>
</dbReference>
<dbReference type="PANTHER" id="PTHR30203:SF25">
    <property type="entry name" value="OUTER MEMBRANE PROTEIN-RELATED"/>
    <property type="match status" value="1"/>
</dbReference>
<sequence>MWAGFDDPLLSQLVSAAVSENLDVEIVRARVQQSRAAARLAGAELRPAVDAVAEVTTIRQSRETSIGHVTRALTVDPDYTQFTLGSRASWEIDLFGGNRRRVEAAIGDLQATLALEEAAKVSVAAETADAYLELRGLQARLSVAWLQVGRQEALLRLVRQRFDEAVVADSELNRTVAALEDGYEESIPR</sequence>
<comment type="caution">
    <text evidence="2">The sequence shown here is derived from an EMBL/GenBank/DDBJ whole genome shotgun (WGS) entry which is preliminary data.</text>
</comment>
<comment type="similarity">
    <text evidence="1">Belongs to the outer membrane factor (OMF) (TC 1.B.17) family.</text>
</comment>
<keyword evidence="3" id="KW-1185">Reference proteome</keyword>
<dbReference type="InterPro" id="IPR010131">
    <property type="entry name" value="MdtP/NodT-like"/>
</dbReference>
<dbReference type="PANTHER" id="PTHR30203">
    <property type="entry name" value="OUTER MEMBRANE CATION EFFLUX PROTEIN"/>
    <property type="match status" value="1"/>
</dbReference>
<protein>
    <submittedName>
        <fullName evidence="2">TolC family protein</fullName>
    </submittedName>
</protein>
<evidence type="ECO:0000313" key="2">
    <source>
        <dbReference type="EMBL" id="MBW4332333.1"/>
    </source>
</evidence>